<feature type="transmembrane region" description="Helical" evidence="6">
    <location>
        <begin position="16"/>
        <end position="35"/>
    </location>
</feature>
<evidence type="ECO:0000313" key="8">
    <source>
        <dbReference type="EMBL" id="PTE14966.1"/>
    </source>
</evidence>
<evidence type="ECO:0000256" key="6">
    <source>
        <dbReference type="SAM" id="Phobius"/>
    </source>
</evidence>
<keyword evidence="5 6" id="KW-0472">Membrane</keyword>
<evidence type="ECO:0000256" key="5">
    <source>
        <dbReference type="ARBA" id="ARBA00023136"/>
    </source>
</evidence>
<dbReference type="Gene3D" id="1.20.1720.10">
    <property type="entry name" value="Multidrug resistance protein D"/>
    <property type="match status" value="1"/>
</dbReference>
<dbReference type="EMBL" id="PZKE01000005">
    <property type="protein sequence ID" value="PTE14966.1"/>
    <property type="molecule type" value="Genomic_DNA"/>
</dbReference>
<organism evidence="8 9">
    <name type="scientific">Fuscovulum blasticum DSM 2131</name>
    <dbReference type="NCBI Taxonomy" id="1188250"/>
    <lineage>
        <taxon>Bacteria</taxon>
        <taxon>Pseudomonadati</taxon>
        <taxon>Pseudomonadota</taxon>
        <taxon>Alphaproteobacteria</taxon>
        <taxon>Rhodobacterales</taxon>
        <taxon>Paracoccaceae</taxon>
        <taxon>Pseudogemmobacter</taxon>
    </lineage>
</organism>
<dbReference type="PANTHER" id="PTHR23502:SF132">
    <property type="entry name" value="POLYAMINE TRANSPORTER 2-RELATED"/>
    <property type="match status" value="1"/>
</dbReference>
<feature type="transmembrane region" description="Helical" evidence="6">
    <location>
        <begin position="291"/>
        <end position="310"/>
    </location>
</feature>
<feature type="transmembrane region" description="Helical" evidence="6">
    <location>
        <begin position="171"/>
        <end position="189"/>
    </location>
</feature>
<feature type="transmembrane region" description="Helical" evidence="6">
    <location>
        <begin position="220"/>
        <end position="246"/>
    </location>
</feature>
<evidence type="ECO:0000256" key="3">
    <source>
        <dbReference type="ARBA" id="ARBA00022692"/>
    </source>
</evidence>
<feature type="transmembrane region" description="Helical" evidence="6">
    <location>
        <begin position="378"/>
        <end position="397"/>
    </location>
</feature>
<gene>
    <name evidence="8" type="ORF">C5F44_06650</name>
</gene>
<dbReference type="SUPFAM" id="SSF103473">
    <property type="entry name" value="MFS general substrate transporter"/>
    <property type="match status" value="1"/>
</dbReference>
<comment type="caution">
    <text evidence="8">The sequence shown here is derived from an EMBL/GenBank/DDBJ whole genome shotgun (WGS) entry which is preliminary data.</text>
</comment>
<dbReference type="GO" id="GO:0005886">
    <property type="term" value="C:plasma membrane"/>
    <property type="evidence" value="ECO:0007669"/>
    <property type="project" value="TreeGrafter"/>
</dbReference>
<evidence type="ECO:0000259" key="7">
    <source>
        <dbReference type="PROSITE" id="PS50850"/>
    </source>
</evidence>
<dbReference type="Pfam" id="PF07690">
    <property type="entry name" value="MFS_1"/>
    <property type="match status" value="1"/>
</dbReference>
<dbReference type="InterPro" id="IPR036259">
    <property type="entry name" value="MFS_trans_sf"/>
</dbReference>
<feature type="domain" description="Major facilitator superfamily (MFS) profile" evidence="7">
    <location>
        <begin position="16"/>
        <end position="400"/>
    </location>
</feature>
<dbReference type="PROSITE" id="PS00216">
    <property type="entry name" value="SUGAR_TRANSPORT_1"/>
    <property type="match status" value="1"/>
</dbReference>
<keyword evidence="4 6" id="KW-1133">Transmembrane helix</keyword>
<dbReference type="GO" id="GO:0022857">
    <property type="term" value="F:transmembrane transporter activity"/>
    <property type="evidence" value="ECO:0007669"/>
    <property type="project" value="InterPro"/>
</dbReference>
<accession>A0A2T4JAM6</accession>
<dbReference type="InterPro" id="IPR020846">
    <property type="entry name" value="MFS_dom"/>
</dbReference>
<dbReference type="InterPro" id="IPR011701">
    <property type="entry name" value="MFS"/>
</dbReference>
<feature type="transmembrane region" description="Helical" evidence="6">
    <location>
        <begin position="55"/>
        <end position="71"/>
    </location>
</feature>
<sequence>MTRPIPAPERLSQGEFIALIAMLFATIALSIDAMLPALPEIAQTLTPDAPNRAQLVLTSFVFGMGLGTLVAGPLSDAFGRKPVILFGSALYCAAALACYFASSLELLLVARVVQGIGSAGPRTVSMALMRDLFQGREMARIMSFAMMVFTMVPALAPLMGQGVIALSDWQTIFLVYIVFAAITMVWLGLRQPETLPPPARRPLSVRALAAATRELFSHRVVLISILCQSLTLGALFSMLSSIQGIFDLRFDRADQFPLWFGVIAVLSAFGSILNAKVVVKVGMRRMVTASYAAVLALTLLHLALVATGLMPETLAFAAFVAWGVAMFGMMGLTIGNLNALAMEPVGHIAGLAASVISAIATVASVLLAIPVGQAFDGTALPLLAGVSVFIAASLLLMRRA</sequence>
<dbReference type="Proteomes" id="UP000241362">
    <property type="component" value="Unassembled WGS sequence"/>
</dbReference>
<dbReference type="RefSeq" id="WP_107672741.1">
    <property type="nucleotide sequence ID" value="NZ_PZKE01000005.1"/>
</dbReference>
<feature type="transmembrane region" description="Helical" evidence="6">
    <location>
        <begin position="108"/>
        <end position="129"/>
    </location>
</feature>
<feature type="transmembrane region" description="Helical" evidence="6">
    <location>
        <begin position="349"/>
        <end position="372"/>
    </location>
</feature>
<dbReference type="PANTHER" id="PTHR23502">
    <property type="entry name" value="MAJOR FACILITATOR SUPERFAMILY"/>
    <property type="match status" value="1"/>
</dbReference>
<evidence type="ECO:0000256" key="1">
    <source>
        <dbReference type="ARBA" id="ARBA00004141"/>
    </source>
</evidence>
<comment type="subcellular location">
    <subcellularLocation>
        <location evidence="1">Membrane</location>
        <topology evidence="1">Multi-pass membrane protein</topology>
    </subcellularLocation>
</comment>
<name>A0A2T4JAM6_FUSBL</name>
<keyword evidence="9" id="KW-1185">Reference proteome</keyword>
<protein>
    <submittedName>
        <fullName evidence="8">Multidrug MFS transporter</fullName>
    </submittedName>
</protein>
<dbReference type="PROSITE" id="PS50850">
    <property type="entry name" value="MFS"/>
    <property type="match status" value="1"/>
</dbReference>
<keyword evidence="2" id="KW-0813">Transport</keyword>
<dbReference type="InterPro" id="IPR005829">
    <property type="entry name" value="Sugar_transporter_CS"/>
</dbReference>
<reference evidence="8 9" key="1">
    <citation type="submission" date="2018-03" db="EMBL/GenBank/DDBJ databases">
        <title>Rhodobacter blasticus.</title>
        <authorList>
            <person name="Meyer T.E."/>
            <person name="Miller S."/>
            <person name="Lodha T."/>
            <person name="Gandham S."/>
            <person name="Chintalapati S."/>
            <person name="Chintalapati V.R."/>
        </authorList>
    </citation>
    <scope>NUCLEOTIDE SEQUENCE [LARGE SCALE GENOMIC DNA]</scope>
    <source>
        <strain evidence="8 9">DSM 2131</strain>
    </source>
</reference>
<feature type="transmembrane region" description="Helical" evidence="6">
    <location>
        <begin position="258"/>
        <end position="279"/>
    </location>
</feature>
<evidence type="ECO:0000256" key="4">
    <source>
        <dbReference type="ARBA" id="ARBA00022989"/>
    </source>
</evidence>
<feature type="transmembrane region" description="Helical" evidence="6">
    <location>
        <begin position="83"/>
        <end position="102"/>
    </location>
</feature>
<evidence type="ECO:0000313" key="9">
    <source>
        <dbReference type="Proteomes" id="UP000241362"/>
    </source>
</evidence>
<dbReference type="GO" id="GO:1990961">
    <property type="term" value="P:xenobiotic detoxification by transmembrane export across the plasma membrane"/>
    <property type="evidence" value="ECO:0007669"/>
    <property type="project" value="TreeGrafter"/>
</dbReference>
<keyword evidence="3 6" id="KW-0812">Transmembrane</keyword>
<evidence type="ECO:0000256" key="2">
    <source>
        <dbReference type="ARBA" id="ARBA00022448"/>
    </source>
</evidence>
<dbReference type="AlphaFoldDB" id="A0A2T4JAM6"/>
<proteinExistence type="predicted"/>
<feature type="transmembrane region" description="Helical" evidence="6">
    <location>
        <begin position="316"/>
        <end position="337"/>
    </location>
</feature>
<feature type="transmembrane region" description="Helical" evidence="6">
    <location>
        <begin position="141"/>
        <end position="159"/>
    </location>
</feature>